<evidence type="ECO:0000259" key="1">
    <source>
        <dbReference type="Pfam" id="PF11845"/>
    </source>
</evidence>
<dbReference type="OrthoDB" id="1494333at2"/>
<dbReference type="Proteomes" id="UP000309016">
    <property type="component" value="Chromosome"/>
</dbReference>
<dbReference type="Pfam" id="PF11845">
    <property type="entry name" value="Tll0287-like"/>
    <property type="match status" value="1"/>
</dbReference>
<dbReference type="AlphaFoldDB" id="A0A5B7X0I0"/>
<keyword evidence="3" id="KW-1185">Reference proteome</keyword>
<protein>
    <submittedName>
        <fullName evidence="2">DUF3365 domain-containing protein</fullName>
    </submittedName>
</protein>
<dbReference type="PROSITE" id="PS51257">
    <property type="entry name" value="PROKAR_LIPOPROTEIN"/>
    <property type="match status" value="1"/>
</dbReference>
<reference evidence="2 3" key="1">
    <citation type="submission" date="2019-06" db="EMBL/GenBank/DDBJ databases">
        <title>Complete genome sequence of Antarcticibacterium flavum KCTC 52984T from an Antarctic marine sediment.</title>
        <authorList>
            <person name="Lee Y.M."/>
            <person name="Shin S.C."/>
        </authorList>
    </citation>
    <scope>NUCLEOTIDE SEQUENCE [LARGE SCALE GENOMIC DNA]</scope>
    <source>
        <strain evidence="2 3">KCTC 52984</strain>
    </source>
</reference>
<dbReference type="KEGG" id="afla:FHG64_05175"/>
<name>A0A5B7X0I0_9FLAO</name>
<sequence length="199" mass="22997">MKNFLLICLFSALLFSCREKETTNPEPEPAAENTTEFNKEDVAEKGMKYAQTTQQLLAQNLLKAIGDKGTLHAVEFCNVEAMPLTRKMEEEHNAYIRRVSDRNRNEKNEASEQELDYIEHFKEQIATGKDPEPIVITENGRSRFYATILTNKMCLQCHGKPEQMKPEVIKKLQDLYPNDKAIGYSENEVRGMWSIEFEE</sequence>
<evidence type="ECO:0000313" key="3">
    <source>
        <dbReference type="Proteomes" id="UP000309016"/>
    </source>
</evidence>
<proteinExistence type="predicted"/>
<dbReference type="RefSeq" id="WP_139065424.1">
    <property type="nucleotide sequence ID" value="NZ_CP040812.1"/>
</dbReference>
<dbReference type="EMBL" id="CP040812">
    <property type="protein sequence ID" value="QCY68839.1"/>
    <property type="molecule type" value="Genomic_DNA"/>
</dbReference>
<evidence type="ECO:0000313" key="2">
    <source>
        <dbReference type="EMBL" id="QCY68839.1"/>
    </source>
</evidence>
<organism evidence="2 3">
    <name type="scientific">Antarcticibacterium flavum</name>
    <dbReference type="NCBI Taxonomy" id="2058175"/>
    <lineage>
        <taxon>Bacteria</taxon>
        <taxon>Pseudomonadati</taxon>
        <taxon>Bacteroidota</taxon>
        <taxon>Flavobacteriia</taxon>
        <taxon>Flavobacteriales</taxon>
        <taxon>Flavobacteriaceae</taxon>
        <taxon>Antarcticibacterium</taxon>
    </lineage>
</organism>
<gene>
    <name evidence="2" type="ORF">FHG64_05175</name>
</gene>
<accession>A0A5B7X0I0</accession>
<dbReference type="InterPro" id="IPR021796">
    <property type="entry name" value="Tll0287-like_dom"/>
</dbReference>
<feature type="domain" description="Tll0287-like" evidence="1">
    <location>
        <begin position="43"/>
        <end position="196"/>
    </location>
</feature>